<dbReference type="AlphaFoldDB" id="A0A6G8IN32"/>
<keyword evidence="5" id="KW-0067">ATP-binding</keyword>
<evidence type="ECO:0000256" key="10">
    <source>
        <dbReference type="ARBA" id="ARBA00038058"/>
    </source>
</evidence>
<feature type="domain" description="Helicase ATP-binding" evidence="11">
    <location>
        <begin position="187"/>
        <end position="440"/>
    </location>
</feature>
<sequence length="761" mass="83407">MPRSVTADTAPRPPEPPRVGVRSLCAFAARTGDLDHRFTPAPSALAGMEGHATVTARRAAPYQRERTLAAACAGLWLQGRADGYDPQTPRVEEIKTHRGDPALIADNQRALHWAQARVYGWLLCEADALDAIEVALVYFDIDSGRETVLVERHTREALAAHTQALCERYRDWALQEQAHRRARNAALAQLPFPFDGYRSGQRALTEAVFRAQRAGRHLLAQAPTGIGKTAATLFGALRAMPLADSDQLLVLTPKGTTRAVALDGLRRLRAQPLRVLERLARDKACEHPDKACHGDSCPLARGFYDRLGAARAAAVQRGLLDREALRAVALAHGICPYYLAQEMQRWSDVVVGDVNHWFDLNAQAWAMAQAEGWRVQLLLDEAHNLVERARQMHSAELDPLRFAACRAQAPRALAASMNSVHRAWGALARDWSGGTQLDDDPPDGFVSTLQRHLSALGDFMAQHPEAGLPLQPWLFDVLHFLRVAERFGPHSVFERSAGAPARRGRPRPRLALRCLLPAELLQPRWAGAHAATLFSATLAPLDHAQRLLGLDAHTAHIDVPSPFSAAQLRLRIAHGLSTRWADRARTLPRLVDELVAHVRATPGNHLAFFSSFDYLEQALAAFRAAAPEVPVWAQSRAMDEGAREAFLARFAPGGQGLGFAVLGGVFAEGIDLPGDRLVGVSVATLGLPPPEPLTEALRERLERQGASGWRDTYLVPGLHKVVQAAGRLIRTPEDRGALLLLDRRFADPEVRALLPAWWGLG</sequence>
<evidence type="ECO:0000256" key="7">
    <source>
        <dbReference type="ARBA" id="ARBA00023014"/>
    </source>
</evidence>
<dbReference type="GO" id="GO:0046872">
    <property type="term" value="F:metal ion binding"/>
    <property type="evidence" value="ECO:0007669"/>
    <property type="project" value="UniProtKB-KW"/>
</dbReference>
<protein>
    <submittedName>
        <fullName evidence="12">ATP-dependent DNA helicase</fullName>
    </submittedName>
</protein>
<proteinExistence type="inferred from homology"/>
<organism evidence="12 13">
    <name type="scientific">Hydrogenophaga crocea</name>
    <dbReference type="NCBI Taxonomy" id="2716225"/>
    <lineage>
        <taxon>Bacteria</taxon>
        <taxon>Pseudomonadati</taxon>
        <taxon>Pseudomonadota</taxon>
        <taxon>Betaproteobacteria</taxon>
        <taxon>Burkholderiales</taxon>
        <taxon>Comamonadaceae</taxon>
        <taxon>Hydrogenophaga</taxon>
    </lineage>
</organism>
<dbReference type="Proteomes" id="UP000503162">
    <property type="component" value="Chromosome"/>
</dbReference>
<keyword evidence="4 12" id="KW-0347">Helicase</keyword>
<evidence type="ECO:0000259" key="11">
    <source>
        <dbReference type="PROSITE" id="PS51193"/>
    </source>
</evidence>
<evidence type="ECO:0000256" key="6">
    <source>
        <dbReference type="ARBA" id="ARBA00023004"/>
    </source>
</evidence>
<evidence type="ECO:0000256" key="3">
    <source>
        <dbReference type="ARBA" id="ARBA00022801"/>
    </source>
</evidence>
<evidence type="ECO:0000313" key="13">
    <source>
        <dbReference type="Proteomes" id="UP000503162"/>
    </source>
</evidence>
<dbReference type="Gene3D" id="3.40.50.300">
    <property type="entry name" value="P-loop containing nucleotide triphosphate hydrolases"/>
    <property type="match status" value="2"/>
</dbReference>
<dbReference type="EMBL" id="CP049989">
    <property type="protein sequence ID" value="QIM54622.1"/>
    <property type="molecule type" value="Genomic_DNA"/>
</dbReference>
<evidence type="ECO:0000256" key="8">
    <source>
        <dbReference type="ARBA" id="ARBA00023125"/>
    </source>
</evidence>
<keyword evidence="6" id="KW-0408">Iron</keyword>
<reference evidence="12 13" key="1">
    <citation type="submission" date="2020-03" db="EMBL/GenBank/DDBJ databases">
        <title>Hydrogenophaga sp. nov. isolated from cyanobacterial mat.</title>
        <authorList>
            <person name="Thorat V."/>
            <person name="Kirdat K."/>
            <person name="Tiwarekar B."/>
            <person name="Costa E.D."/>
            <person name="Yadav A."/>
        </authorList>
    </citation>
    <scope>NUCLEOTIDE SEQUENCE [LARGE SCALE GENOMIC DNA]</scope>
    <source>
        <strain evidence="12 13">BA0156</strain>
    </source>
</reference>
<accession>A0A6G8IN32</accession>
<dbReference type="SUPFAM" id="SSF52540">
    <property type="entry name" value="P-loop containing nucleoside triphosphate hydrolases"/>
    <property type="match status" value="1"/>
</dbReference>
<dbReference type="PANTHER" id="PTHR11472:SF34">
    <property type="entry name" value="REGULATOR OF TELOMERE ELONGATION HELICASE 1"/>
    <property type="match status" value="1"/>
</dbReference>
<dbReference type="InterPro" id="IPR045028">
    <property type="entry name" value="DinG/Rad3-like"/>
</dbReference>
<dbReference type="GO" id="GO:0016818">
    <property type="term" value="F:hydrolase activity, acting on acid anhydrides, in phosphorus-containing anhydrides"/>
    <property type="evidence" value="ECO:0007669"/>
    <property type="project" value="InterPro"/>
</dbReference>
<dbReference type="GO" id="GO:0003678">
    <property type="term" value="F:DNA helicase activity"/>
    <property type="evidence" value="ECO:0007669"/>
    <property type="project" value="InterPro"/>
</dbReference>
<dbReference type="PROSITE" id="PS51193">
    <property type="entry name" value="HELICASE_ATP_BIND_2"/>
    <property type="match status" value="1"/>
</dbReference>
<dbReference type="InterPro" id="IPR014013">
    <property type="entry name" value="Helic_SF1/SF2_ATP-bd_DinG/Rad3"/>
</dbReference>
<keyword evidence="1" id="KW-0479">Metal-binding</keyword>
<evidence type="ECO:0000256" key="2">
    <source>
        <dbReference type="ARBA" id="ARBA00022741"/>
    </source>
</evidence>
<dbReference type="PANTHER" id="PTHR11472">
    <property type="entry name" value="DNA REPAIR DEAD HELICASE RAD3/XP-D SUBFAMILY MEMBER"/>
    <property type="match status" value="1"/>
</dbReference>
<comment type="similarity">
    <text evidence="10">Belongs to the helicase family. DinG subfamily.</text>
</comment>
<evidence type="ECO:0000256" key="5">
    <source>
        <dbReference type="ARBA" id="ARBA00022840"/>
    </source>
</evidence>
<evidence type="ECO:0000313" key="12">
    <source>
        <dbReference type="EMBL" id="QIM54622.1"/>
    </source>
</evidence>
<dbReference type="GO" id="GO:0051536">
    <property type="term" value="F:iron-sulfur cluster binding"/>
    <property type="evidence" value="ECO:0007669"/>
    <property type="project" value="UniProtKB-KW"/>
</dbReference>
<dbReference type="KEGG" id="hcz:G9Q37_01470"/>
<dbReference type="InterPro" id="IPR027417">
    <property type="entry name" value="P-loop_NTPase"/>
</dbReference>
<keyword evidence="8" id="KW-0238">DNA-binding</keyword>
<evidence type="ECO:0000256" key="4">
    <source>
        <dbReference type="ARBA" id="ARBA00022806"/>
    </source>
</evidence>
<evidence type="ECO:0000256" key="1">
    <source>
        <dbReference type="ARBA" id="ARBA00022723"/>
    </source>
</evidence>
<keyword evidence="9" id="KW-0413">Isomerase</keyword>
<keyword evidence="2" id="KW-0547">Nucleotide-binding</keyword>
<dbReference type="Pfam" id="PF13307">
    <property type="entry name" value="Helicase_C_2"/>
    <property type="match status" value="1"/>
</dbReference>
<dbReference type="Pfam" id="PF00270">
    <property type="entry name" value="DEAD"/>
    <property type="match status" value="1"/>
</dbReference>
<keyword evidence="3" id="KW-0378">Hydrolase</keyword>
<dbReference type="GO" id="GO:0006139">
    <property type="term" value="P:nucleobase-containing compound metabolic process"/>
    <property type="evidence" value="ECO:0007669"/>
    <property type="project" value="InterPro"/>
</dbReference>
<keyword evidence="13" id="KW-1185">Reference proteome</keyword>
<dbReference type="Pfam" id="PF06733">
    <property type="entry name" value="DEAD_2"/>
    <property type="match status" value="1"/>
</dbReference>
<dbReference type="GO" id="GO:0005524">
    <property type="term" value="F:ATP binding"/>
    <property type="evidence" value="ECO:0007669"/>
    <property type="project" value="UniProtKB-KW"/>
</dbReference>
<keyword evidence="7" id="KW-0411">Iron-sulfur</keyword>
<gene>
    <name evidence="12" type="ORF">G9Q37_01470</name>
</gene>
<name>A0A6G8IN32_9BURK</name>
<dbReference type="InterPro" id="IPR011545">
    <property type="entry name" value="DEAD/DEAH_box_helicase_dom"/>
</dbReference>
<dbReference type="GO" id="GO:0003677">
    <property type="term" value="F:DNA binding"/>
    <property type="evidence" value="ECO:0007669"/>
    <property type="project" value="UniProtKB-KW"/>
</dbReference>
<dbReference type="SMART" id="SM00491">
    <property type="entry name" value="HELICc2"/>
    <property type="match status" value="1"/>
</dbReference>
<evidence type="ECO:0000256" key="9">
    <source>
        <dbReference type="ARBA" id="ARBA00023235"/>
    </source>
</evidence>
<dbReference type="InterPro" id="IPR010614">
    <property type="entry name" value="RAD3-like_helicase_DEAD"/>
</dbReference>
<dbReference type="InterPro" id="IPR006555">
    <property type="entry name" value="ATP-dep_Helicase_C"/>
</dbReference>